<dbReference type="InterPro" id="IPR001096">
    <property type="entry name" value="Peptidase_C13"/>
</dbReference>
<comment type="caution">
    <text evidence="2">The sequence shown here is derived from an EMBL/GenBank/DDBJ whole genome shotgun (WGS) entry which is preliminary data.</text>
</comment>
<dbReference type="OrthoDB" id="991164at2759"/>
<dbReference type="STRING" id="2094558.A0A314ZHY5"/>
<evidence type="ECO:0000313" key="2">
    <source>
        <dbReference type="EMBL" id="PQQ17124.1"/>
    </source>
</evidence>
<dbReference type="Gene3D" id="3.40.50.1460">
    <property type="match status" value="1"/>
</dbReference>
<dbReference type="Pfam" id="PF01650">
    <property type="entry name" value="Peptidase_C13"/>
    <property type="match status" value="1"/>
</dbReference>
<keyword evidence="3" id="KW-1185">Reference proteome</keyword>
<dbReference type="PANTHER" id="PTHR12000:SF50">
    <property type="entry name" value="VACUOLAR-PROCESSING ENZYME GAMMA-ISOZYME"/>
    <property type="match status" value="1"/>
</dbReference>
<dbReference type="EMBL" id="PJQY01000164">
    <property type="protein sequence ID" value="PQQ17124.1"/>
    <property type="molecule type" value="Genomic_DNA"/>
</dbReference>
<dbReference type="GO" id="GO:0004197">
    <property type="term" value="F:cysteine-type endopeptidase activity"/>
    <property type="evidence" value="ECO:0007669"/>
    <property type="project" value="TreeGrafter"/>
</dbReference>
<accession>A0A314ZHY5</accession>
<dbReference type="AlphaFoldDB" id="A0A314ZHY5"/>
<comment type="similarity">
    <text evidence="1">Belongs to the peptidase C13 family.</text>
</comment>
<dbReference type="GO" id="GO:0051603">
    <property type="term" value="P:proteolysis involved in protein catabolic process"/>
    <property type="evidence" value="ECO:0007669"/>
    <property type="project" value="TreeGrafter"/>
</dbReference>
<proteinExistence type="inferred from homology"/>
<dbReference type="PANTHER" id="PTHR12000">
    <property type="entry name" value="HEMOGLOBINASE FAMILY MEMBER"/>
    <property type="match status" value="1"/>
</dbReference>
<evidence type="ECO:0000256" key="1">
    <source>
        <dbReference type="ARBA" id="ARBA00009941"/>
    </source>
</evidence>
<gene>
    <name evidence="2" type="ORF">Pyn_27845</name>
</gene>
<dbReference type="GO" id="GO:0006624">
    <property type="term" value="P:vacuolar protein processing"/>
    <property type="evidence" value="ECO:0007669"/>
    <property type="project" value="TreeGrafter"/>
</dbReference>
<name>A0A314ZHY5_PRUYE</name>
<dbReference type="GO" id="GO:0005773">
    <property type="term" value="C:vacuole"/>
    <property type="evidence" value="ECO:0007669"/>
    <property type="project" value="GOC"/>
</dbReference>
<sequence length="129" mass="14677">MQIMVLQDYLILHLHVSGILYSGMPSEDHAVSAKDLMLVLKKRHLSKGFKSMYFLRLLCIEACESGSIFEGLLPNKINIYVTTTANAEENSYGTYCPGEPEVPEERDTCLGDLYSISWLEDWQCNAFLY</sequence>
<dbReference type="Proteomes" id="UP000250321">
    <property type="component" value="Unassembled WGS sequence"/>
</dbReference>
<reference evidence="2 3" key="1">
    <citation type="submission" date="2018-02" db="EMBL/GenBank/DDBJ databases">
        <title>Draft genome of wild Prunus yedoensis var. nudiflora.</title>
        <authorList>
            <person name="Baek S."/>
            <person name="Kim J.-H."/>
            <person name="Choi K."/>
            <person name="Kim G.-B."/>
            <person name="Cho A."/>
            <person name="Jang H."/>
            <person name="Shin C.-H."/>
            <person name="Yu H.-J."/>
            <person name="Mun J.-H."/>
        </authorList>
    </citation>
    <scope>NUCLEOTIDE SEQUENCE [LARGE SCALE GENOMIC DNA]</scope>
    <source>
        <strain evidence="3">cv. Jeju island</strain>
        <tissue evidence="2">Leaf</tissue>
    </source>
</reference>
<organism evidence="2 3">
    <name type="scientific">Prunus yedoensis var. nudiflora</name>
    <dbReference type="NCBI Taxonomy" id="2094558"/>
    <lineage>
        <taxon>Eukaryota</taxon>
        <taxon>Viridiplantae</taxon>
        <taxon>Streptophyta</taxon>
        <taxon>Embryophyta</taxon>
        <taxon>Tracheophyta</taxon>
        <taxon>Spermatophyta</taxon>
        <taxon>Magnoliopsida</taxon>
        <taxon>eudicotyledons</taxon>
        <taxon>Gunneridae</taxon>
        <taxon>Pentapetalae</taxon>
        <taxon>rosids</taxon>
        <taxon>fabids</taxon>
        <taxon>Rosales</taxon>
        <taxon>Rosaceae</taxon>
        <taxon>Amygdaloideae</taxon>
        <taxon>Amygdaleae</taxon>
        <taxon>Prunus</taxon>
    </lineage>
</organism>
<evidence type="ECO:0000313" key="3">
    <source>
        <dbReference type="Proteomes" id="UP000250321"/>
    </source>
</evidence>
<protein>
    <submittedName>
        <fullName evidence="2">Vacuolar-processing enzyme</fullName>
    </submittedName>
</protein>